<dbReference type="Gene3D" id="1.10.150.570">
    <property type="entry name" value="GidA associated domain, C-terminal subdomain"/>
    <property type="match status" value="1"/>
</dbReference>
<dbReference type="PANTHER" id="PTHR11806:SF0">
    <property type="entry name" value="PROTEIN MTO1 HOMOLOG, MITOCHONDRIAL"/>
    <property type="match status" value="1"/>
</dbReference>
<comment type="cofactor">
    <cofactor evidence="1 11">
        <name>FAD</name>
        <dbReference type="ChEBI" id="CHEBI:57692"/>
    </cofactor>
</comment>
<dbReference type="PANTHER" id="PTHR11806">
    <property type="entry name" value="GLUCOSE INHIBITED DIVISION PROTEIN A"/>
    <property type="match status" value="1"/>
</dbReference>
<dbReference type="InterPro" id="IPR049312">
    <property type="entry name" value="GIDA_C_N"/>
</dbReference>
<comment type="caution">
    <text evidence="11">Lacks conserved residue(s) required for the propagation of feature annotation.</text>
</comment>
<evidence type="ECO:0000256" key="9">
    <source>
        <dbReference type="ARBA" id="ARBA00025948"/>
    </source>
</evidence>
<dbReference type="InterPro" id="IPR040131">
    <property type="entry name" value="MnmG_N"/>
</dbReference>
<evidence type="ECO:0000313" key="13">
    <source>
        <dbReference type="EMBL" id="SHF48653.1"/>
    </source>
</evidence>
<dbReference type="GO" id="GO:0050660">
    <property type="term" value="F:flavin adenine dinucleotide binding"/>
    <property type="evidence" value="ECO:0007669"/>
    <property type="project" value="UniProtKB-UniRule"/>
</dbReference>
<evidence type="ECO:0000256" key="2">
    <source>
        <dbReference type="ARBA" id="ARBA00003717"/>
    </source>
</evidence>
<feature type="binding site" evidence="11">
    <location>
        <begin position="273"/>
        <end position="287"/>
    </location>
    <ligand>
        <name>NAD(+)</name>
        <dbReference type="ChEBI" id="CHEBI:57540"/>
    </ligand>
</feature>
<dbReference type="GO" id="GO:0002098">
    <property type="term" value="P:tRNA wobble uridine modification"/>
    <property type="evidence" value="ECO:0007669"/>
    <property type="project" value="InterPro"/>
</dbReference>
<evidence type="ECO:0000256" key="4">
    <source>
        <dbReference type="ARBA" id="ARBA00020461"/>
    </source>
</evidence>
<comment type="subcellular location">
    <subcellularLocation>
        <location evidence="11">Cytoplasm</location>
    </subcellularLocation>
</comment>
<dbReference type="AlphaFoldDB" id="A0A1M5C1K7"/>
<evidence type="ECO:0000256" key="5">
    <source>
        <dbReference type="ARBA" id="ARBA00022630"/>
    </source>
</evidence>
<reference evidence="14" key="1">
    <citation type="submission" date="2016-11" db="EMBL/GenBank/DDBJ databases">
        <authorList>
            <person name="Varghese N."/>
            <person name="Submissions S."/>
        </authorList>
    </citation>
    <scope>NUCLEOTIDE SEQUENCE [LARGE SCALE GENOMIC DNA]</scope>
    <source>
        <strain evidence="14">DSM 11792</strain>
    </source>
</reference>
<keyword evidence="5 11" id="KW-0285">Flavoprotein</keyword>
<dbReference type="InterPro" id="IPR044920">
    <property type="entry name" value="MnmG_C_subdom_sf"/>
</dbReference>
<comment type="similarity">
    <text evidence="3 11">Belongs to the MnmG family.</text>
</comment>
<dbReference type="HAMAP" id="MF_00129">
    <property type="entry name" value="MnmG_GidA"/>
    <property type="match status" value="1"/>
</dbReference>
<keyword evidence="8 11" id="KW-0520">NAD</keyword>
<comment type="subunit">
    <text evidence="9 11">Homodimer. Heterotetramer of two MnmE and two MnmG subunits.</text>
</comment>
<dbReference type="FunFam" id="3.50.50.60:FF:000002">
    <property type="entry name" value="tRNA uridine 5-carboxymethylaminomethyl modification enzyme MnmG"/>
    <property type="match status" value="1"/>
</dbReference>
<proteinExistence type="inferred from homology"/>
<feature type="domain" description="tRNA uridine 5-carboxymethylaminomethyl modification enzyme C-terminal subdomain" evidence="12">
    <location>
        <begin position="545"/>
        <end position="616"/>
    </location>
</feature>
<evidence type="ECO:0000256" key="8">
    <source>
        <dbReference type="ARBA" id="ARBA00023027"/>
    </source>
</evidence>
<dbReference type="OrthoDB" id="9815560at2"/>
<dbReference type="EMBL" id="FQUW01000033">
    <property type="protein sequence ID" value="SHF48653.1"/>
    <property type="molecule type" value="Genomic_DNA"/>
</dbReference>
<dbReference type="GO" id="GO:0005829">
    <property type="term" value="C:cytosol"/>
    <property type="evidence" value="ECO:0007669"/>
    <property type="project" value="TreeGrafter"/>
</dbReference>
<evidence type="ECO:0000313" key="14">
    <source>
        <dbReference type="Proteomes" id="UP000184196"/>
    </source>
</evidence>
<dbReference type="InterPro" id="IPR026904">
    <property type="entry name" value="MnmG_C"/>
</dbReference>
<dbReference type="InterPro" id="IPR002218">
    <property type="entry name" value="MnmG-rel"/>
</dbReference>
<dbReference type="Proteomes" id="UP000184196">
    <property type="component" value="Unassembled WGS sequence"/>
</dbReference>
<sequence>MEYLAGKYDVIVVGAGHAGCEAALAAARLGCRTLVLTLNLDNVALMPCNPAVGGPAKAQLVREVDALGGEIGLNTDRTAIQMRLLNTAKGPAVRALRAQADKRRYQWSMRKVLESQERLDLKQVLVERLLVQGDRVHGVVGSTGAKFLAPVVVLTTGTYLNGRIIIGDLAYTGGPNGQFAAVGLSASLRELGLELGRFKTGTPARVDRRSIDFSKLSVQPGDERLLNFSYISPVTRREQVPCWLTYTTPETHRIIRDNLHRSPLFSGFIKGTGPRYCPSIEDKVVRFADRESHQVFIEPEGLDTVEMYVQGMSTSLPEDVQLAMLRTLPGLEKVEIIRPGYAIEYDYLVPTQLKPSLECKTISGLFSAGQINGTSGYEEAAAQGIIAGINAARFIQGKDPLILSRSEAYIGVLIDDLVTKGTNEPYRMLTSRAEYRLLLRQDNADLRLTEKGYEVGLVTPERYRIFERRRRLIKEGVELLRRTVVPVDEKLRKVLEAAQSSPVQQPTSLAALLRRPEITFQHIKEIFPGASGWPADVEEEVEVEIKYEGYIKKQLAQVERFIKLENRRIPDDLDYGSIKGLSTEARQKLEQIRPRSIGQASRISGVSPADIALLLVYLEGRRRSLDKN</sequence>
<dbReference type="Pfam" id="PF13932">
    <property type="entry name" value="SAM_GIDA_C"/>
    <property type="match status" value="1"/>
</dbReference>
<gene>
    <name evidence="11" type="primary">mnmG</name>
    <name evidence="11" type="synonym">gidA</name>
    <name evidence="13" type="ORF">SAMN02745218_02384</name>
</gene>
<dbReference type="PROSITE" id="PS01281">
    <property type="entry name" value="GIDA_2"/>
    <property type="match status" value="1"/>
</dbReference>
<dbReference type="Pfam" id="PF01134">
    <property type="entry name" value="GIDA"/>
    <property type="match status" value="1"/>
</dbReference>
<dbReference type="InterPro" id="IPR004416">
    <property type="entry name" value="MnmG"/>
</dbReference>
<keyword evidence="7 11" id="KW-0274">FAD</keyword>
<evidence type="ECO:0000256" key="7">
    <source>
        <dbReference type="ARBA" id="ARBA00022827"/>
    </source>
</evidence>
<dbReference type="InterPro" id="IPR047001">
    <property type="entry name" value="MnmG_C_subdom"/>
</dbReference>
<dbReference type="Pfam" id="PF21680">
    <property type="entry name" value="GIDA_C_1st"/>
    <property type="match status" value="1"/>
</dbReference>
<evidence type="ECO:0000256" key="1">
    <source>
        <dbReference type="ARBA" id="ARBA00001974"/>
    </source>
</evidence>
<dbReference type="InterPro" id="IPR020595">
    <property type="entry name" value="MnmG-rel_CS"/>
</dbReference>
<evidence type="ECO:0000256" key="3">
    <source>
        <dbReference type="ARBA" id="ARBA00007653"/>
    </source>
</evidence>
<dbReference type="InterPro" id="IPR036188">
    <property type="entry name" value="FAD/NAD-bd_sf"/>
</dbReference>
<keyword evidence="14" id="KW-1185">Reference proteome</keyword>
<name>A0A1M5C1K7_9FIRM</name>
<dbReference type="Gene3D" id="3.50.50.60">
    <property type="entry name" value="FAD/NAD(P)-binding domain"/>
    <property type="match status" value="2"/>
</dbReference>
<dbReference type="FunFam" id="1.10.150.570:FF:000001">
    <property type="entry name" value="tRNA uridine 5-carboxymethylaminomethyl modification enzyme MnmG"/>
    <property type="match status" value="1"/>
</dbReference>
<dbReference type="NCBIfam" id="TIGR00136">
    <property type="entry name" value="mnmG_gidA"/>
    <property type="match status" value="1"/>
</dbReference>
<feature type="binding site" evidence="11">
    <location>
        <begin position="14"/>
        <end position="19"/>
    </location>
    <ligand>
        <name>FAD</name>
        <dbReference type="ChEBI" id="CHEBI:57692"/>
    </ligand>
</feature>
<dbReference type="GO" id="GO:0030488">
    <property type="term" value="P:tRNA methylation"/>
    <property type="evidence" value="ECO:0007669"/>
    <property type="project" value="TreeGrafter"/>
</dbReference>
<keyword evidence="6 11" id="KW-0819">tRNA processing</keyword>
<dbReference type="Gene3D" id="1.10.10.1800">
    <property type="entry name" value="tRNA uridine 5-carboxymethylaminomethyl modification enzyme MnmG/GidA"/>
    <property type="match status" value="1"/>
</dbReference>
<accession>A0A1M5C1K7</accession>
<organism evidence="13 14">
    <name type="scientific">Desulfofundulus australicus DSM 11792</name>
    <dbReference type="NCBI Taxonomy" id="1121425"/>
    <lineage>
        <taxon>Bacteria</taxon>
        <taxon>Bacillati</taxon>
        <taxon>Bacillota</taxon>
        <taxon>Clostridia</taxon>
        <taxon>Eubacteriales</taxon>
        <taxon>Peptococcaceae</taxon>
        <taxon>Desulfofundulus</taxon>
    </lineage>
</organism>
<keyword evidence="11" id="KW-0963">Cytoplasm</keyword>
<dbReference type="PROSITE" id="PS01280">
    <property type="entry name" value="GIDA_1"/>
    <property type="match status" value="1"/>
</dbReference>
<evidence type="ECO:0000256" key="10">
    <source>
        <dbReference type="ARBA" id="ARBA00031800"/>
    </source>
</evidence>
<dbReference type="RefSeq" id="WP_073166578.1">
    <property type="nucleotide sequence ID" value="NZ_FQUW01000033.1"/>
</dbReference>
<evidence type="ECO:0000256" key="11">
    <source>
        <dbReference type="HAMAP-Rule" id="MF_00129"/>
    </source>
</evidence>
<protein>
    <recommendedName>
        <fullName evidence="4 11">tRNA uridine 5-carboxymethylaminomethyl modification enzyme MnmG</fullName>
    </recommendedName>
    <alternativeName>
        <fullName evidence="10 11">Glucose-inhibited division protein A</fullName>
    </alternativeName>
</protein>
<dbReference type="SUPFAM" id="SSF51905">
    <property type="entry name" value="FAD/NAD(P)-binding domain"/>
    <property type="match status" value="1"/>
</dbReference>
<dbReference type="SMART" id="SM01228">
    <property type="entry name" value="GIDA_assoc_3"/>
    <property type="match status" value="1"/>
</dbReference>
<comment type="function">
    <text evidence="2 11">NAD-binding protein involved in the addition of a carboxymethylaminomethyl (cmnm) group at the wobble position (U34) of certain tRNAs, forming tRNA-cmnm(5)s(2)U34.</text>
</comment>
<evidence type="ECO:0000256" key="6">
    <source>
        <dbReference type="ARBA" id="ARBA00022694"/>
    </source>
</evidence>
<evidence type="ECO:0000259" key="12">
    <source>
        <dbReference type="SMART" id="SM01228"/>
    </source>
</evidence>